<name>A0ACB7P1Z3_9PEZI</name>
<comment type="caution">
    <text evidence="1">The sequence shown here is derived from an EMBL/GenBank/DDBJ whole genome shotgun (WGS) entry which is preliminary data.</text>
</comment>
<keyword evidence="2" id="KW-1185">Reference proteome</keyword>
<accession>A0ACB7P1Z3</accession>
<dbReference type="EMBL" id="JAGIZQ010000005">
    <property type="protein sequence ID" value="KAH6627990.1"/>
    <property type="molecule type" value="Genomic_DNA"/>
</dbReference>
<proteinExistence type="predicted"/>
<gene>
    <name evidence="1" type="ORF">F5144DRAFT_594105</name>
</gene>
<evidence type="ECO:0000313" key="2">
    <source>
        <dbReference type="Proteomes" id="UP000724584"/>
    </source>
</evidence>
<evidence type="ECO:0000313" key="1">
    <source>
        <dbReference type="EMBL" id="KAH6627990.1"/>
    </source>
</evidence>
<organism evidence="1 2">
    <name type="scientific">Chaetomium tenue</name>
    <dbReference type="NCBI Taxonomy" id="1854479"/>
    <lineage>
        <taxon>Eukaryota</taxon>
        <taxon>Fungi</taxon>
        <taxon>Dikarya</taxon>
        <taxon>Ascomycota</taxon>
        <taxon>Pezizomycotina</taxon>
        <taxon>Sordariomycetes</taxon>
        <taxon>Sordariomycetidae</taxon>
        <taxon>Sordariales</taxon>
        <taxon>Chaetomiaceae</taxon>
        <taxon>Chaetomium</taxon>
    </lineage>
</organism>
<reference evidence="1 2" key="1">
    <citation type="journal article" date="2021" name="Nat. Commun.">
        <title>Genetic determinants of endophytism in the Arabidopsis root mycobiome.</title>
        <authorList>
            <person name="Mesny F."/>
            <person name="Miyauchi S."/>
            <person name="Thiergart T."/>
            <person name="Pickel B."/>
            <person name="Atanasova L."/>
            <person name="Karlsson M."/>
            <person name="Huettel B."/>
            <person name="Barry K.W."/>
            <person name="Haridas S."/>
            <person name="Chen C."/>
            <person name="Bauer D."/>
            <person name="Andreopoulos W."/>
            <person name="Pangilinan J."/>
            <person name="LaButti K."/>
            <person name="Riley R."/>
            <person name="Lipzen A."/>
            <person name="Clum A."/>
            <person name="Drula E."/>
            <person name="Henrissat B."/>
            <person name="Kohler A."/>
            <person name="Grigoriev I.V."/>
            <person name="Martin F.M."/>
            <person name="Hacquard S."/>
        </authorList>
    </citation>
    <scope>NUCLEOTIDE SEQUENCE [LARGE SCALE GENOMIC DNA]</scope>
    <source>
        <strain evidence="1 2">MPI-SDFR-AT-0079</strain>
    </source>
</reference>
<dbReference type="Proteomes" id="UP000724584">
    <property type="component" value="Unassembled WGS sequence"/>
</dbReference>
<protein>
    <submittedName>
        <fullName evidence="1">Uncharacterized protein</fullName>
    </submittedName>
</protein>
<sequence length="165" mass="18601">MKERHEWMLYENERIIEIVGHTAAGLVLELRREPENARMVELGQKLLVVLRDLGCACSAYGRKPLAGAEKSRQCKKLRSPYRSRGGVVGCNPPWREDGDRVTATGWLKVIFCLRLFPIGEAKRNMPSCCSRCATDLPREAAALPSHTLQMDVTWTRTFVASAESR</sequence>